<evidence type="ECO:0000313" key="3">
    <source>
        <dbReference type="Proteomes" id="UP000058613"/>
    </source>
</evidence>
<sequence length="86" mass="10298">MYRALWLVLDHLVDLEEDRRNNVVTGVRLALDIAREPMTLRSLVERLHQRFNTAIEGLRHIAYAENLEREYERLMELLNRELGRLV</sequence>
<gene>
    <name evidence="2" type="ORF">Pdsh_08615</name>
    <name evidence="1" type="ORF">Pyrde_0416</name>
</gene>
<dbReference type="STRING" id="1273541.Pyrde_0416"/>
<proteinExistence type="predicted"/>
<dbReference type="RefSeq" id="WP_055407790.1">
    <property type="nucleotide sequence ID" value="NZ_CP013011.1"/>
</dbReference>
<evidence type="ECO:0000313" key="2">
    <source>
        <dbReference type="EMBL" id="OWJ53939.1"/>
    </source>
</evidence>
<dbReference type="EMBL" id="CP013011">
    <property type="protein sequence ID" value="ALL00466.1"/>
    <property type="molecule type" value="Genomic_DNA"/>
</dbReference>
<organism evidence="1 3">
    <name type="scientific">Pyrodictium delaneyi</name>
    <dbReference type="NCBI Taxonomy" id="1273541"/>
    <lineage>
        <taxon>Archaea</taxon>
        <taxon>Thermoproteota</taxon>
        <taxon>Thermoprotei</taxon>
        <taxon>Desulfurococcales</taxon>
        <taxon>Pyrodictiaceae</taxon>
        <taxon>Pyrodictium</taxon>
    </lineage>
</organism>
<name>A0A0P0N0T6_9CREN</name>
<dbReference type="AlphaFoldDB" id="A0A0P0N0T6"/>
<dbReference type="GeneID" id="26098740"/>
<dbReference type="KEGG" id="pdl:Pyrde_0416"/>
<reference evidence="2 4" key="2">
    <citation type="submission" date="2017-05" db="EMBL/GenBank/DDBJ databases">
        <title>The draft genome of the hyperthermophilic archaeon 'Pyrodictium delaneyi strain Hulk', an iron and nitrate reducer, reveals the capacity for sulfate reduction.</title>
        <authorList>
            <person name="Demey L.M."/>
            <person name="Miller C."/>
            <person name="Manzella M."/>
            <person name="Reguera G."/>
            <person name="Kashefi K."/>
        </authorList>
    </citation>
    <scope>NUCLEOTIDE SEQUENCE [LARGE SCALE GENOMIC DNA]</scope>
    <source>
        <strain evidence="2 4">Hulk</strain>
    </source>
</reference>
<accession>A0A0P0N0T6</accession>
<dbReference type="Proteomes" id="UP000196694">
    <property type="component" value="Unassembled WGS sequence"/>
</dbReference>
<evidence type="ECO:0000313" key="1">
    <source>
        <dbReference type="EMBL" id="ALL00466.1"/>
    </source>
</evidence>
<reference evidence="1 3" key="1">
    <citation type="submission" date="2015-10" db="EMBL/GenBank/DDBJ databases">
        <title>Complete genome sequence of hyperthermophilic archaeon Pyrodictium delaneyi Su06.</title>
        <authorList>
            <person name="Jung J.-H."/>
            <person name="Lin J."/>
            <person name="Holden J.F."/>
            <person name="Park C.-S."/>
        </authorList>
    </citation>
    <scope>NUCLEOTIDE SEQUENCE [LARGE SCALE GENOMIC DNA]</scope>
    <source>
        <strain evidence="1 3">Su06</strain>
    </source>
</reference>
<dbReference type="EMBL" id="NCQP01000007">
    <property type="protein sequence ID" value="OWJ53939.1"/>
    <property type="molecule type" value="Genomic_DNA"/>
</dbReference>
<dbReference type="Proteomes" id="UP000058613">
    <property type="component" value="Chromosome"/>
</dbReference>
<keyword evidence="4" id="KW-1185">Reference proteome</keyword>
<protein>
    <submittedName>
        <fullName evidence="1">Uncharacterized protein</fullName>
    </submittedName>
</protein>
<evidence type="ECO:0000313" key="4">
    <source>
        <dbReference type="Proteomes" id="UP000196694"/>
    </source>
</evidence>